<protein>
    <submittedName>
        <fullName evidence="1">Uncharacterized protein</fullName>
    </submittedName>
</protein>
<dbReference type="AlphaFoldDB" id="A0A9D4KQR0"/>
<reference evidence="1" key="1">
    <citation type="journal article" date="2019" name="bioRxiv">
        <title>The Genome of the Zebra Mussel, Dreissena polymorpha: A Resource for Invasive Species Research.</title>
        <authorList>
            <person name="McCartney M.A."/>
            <person name="Auch B."/>
            <person name="Kono T."/>
            <person name="Mallez S."/>
            <person name="Zhang Y."/>
            <person name="Obille A."/>
            <person name="Becker A."/>
            <person name="Abrahante J.E."/>
            <person name="Garbe J."/>
            <person name="Badalamenti J.P."/>
            <person name="Herman A."/>
            <person name="Mangelson H."/>
            <person name="Liachko I."/>
            <person name="Sullivan S."/>
            <person name="Sone E.D."/>
            <person name="Koren S."/>
            <person name="Silverstein K.A.T."/>
            <person name="Beckman K.B."/>
            <person name="Gohl D.M."/>
        </authorList>
    </citation>
    <scope>NUCLEOTIDE SEQUENCE</scope>
    <source>
        <strain evidence="1">Duluth1</strain>
        <tissue evidence="1">Whole animal</tissue>
    </source>
</reference>
<accession>A0A9D4KQR0</accession>
<dbReference type="EMBL" id="JAIWYP010000004">
    <property type="protein sequence ID" value="KAH3843954.1"/>
    <property type="molecule type" value="Genomic_DNA"/>
</dbReference>
<evidence type="ECO:0000313" key="2">
    <source>
        <dbReference type="Proteomes" id="UP000828390"/>
    </source>
</evidence>
<dbReference type="Proteomes" id="UP000828390">
    <property type="component" value="Unassembled WGS sequence"/>
</dbReference>
<comment type="caution">
    <text evidence="1">The sequence shown here is derived from an EMBL/GenBank/DDBJ whole genome shotgun (WGS) entry which is preliminary data.</text>
</comment>
<sequence length="65" mass="7303">MDRVVSTLEISGTVSLQTHPQVCPYRQAVRYVLTDRLLGMSLQTHSQECPYRQAVGLSDVYCNST</sequence>
<proteinExistence type="predicted"/>
<reference evidence="1" key="2">
    <citation type="submission" date="2020-11" db="EMBL/GenBank/DDBJ databases">
        <authorList>
            <person name="McCartney M.A."/>
            <person name="Auch B."/>
            <person name="Kono T."/>
            <person name="Mallez S."/>
            <person name="Becker A."/>
            <person name="Gohl D.M."/>
            <person name="Silverstein K.A.T."/>
            <person name="Koren S."/>
            <person name="Bechman K.B."/>
            <person name="Herman A."/>
            <person name="Abrahante J.E."/>
            <person name="Garbe J."/>
        </authorList>
    </citation>
    <scope>NUCLEOTIDE SEQUENCE</scope>
    <source>
        <strain evidence="1">Duluth1</strain>
        <tissue evidence="1">Whole animal</tissue>
    </source>
</reference>
<gene>
    <name evidence="1" type="ORF">DPMN_117489</name>
</gene>
<evidence type="ECO:0000313" key="1">
    <source>
        <dbReference type="EMBL" id="KAH3843954.1"/>
    </source>
</evidence>
<keyword evidence="2" id="KW-1185">Reference proteome</keyword>
<name>A0A9D4KQR0_DREPO</name>
<organism evidence="1 2">
    <name type="scientific">Dreissena polymorpha</name>
    <name type="common">Zebra mussel</name>
    <name type="synonym">Mytilus polymorpha</name>
    <dbReference type="NCBI Taxonomy" id="45954"/>
    <lineage>
        <taxon>Eukaryota</taxon>
        <taxon>Metazoa</taxon>
        <taxon>Spiralia</taxon>
        <taxon>Lophotrochozoa</taxon>
        <taxon>Mollusca</taxon>
        <taxon>Bivalvia</taxon>
        <taxon>Autobranchia</taxon>
        <taxon>Heteroconchia</taxon>
        <taxon>Euheterodonta</taxon>
        <taxon>Imparidentia</taxon>
        <taxon>Neoheterodontei</taxon>
        <taxon>Myida</taxon>
        <taxon>Dreissenoidea</taxon>
        <taxon>Dreissenidae</taxon>
        <taxon>Dreissena</taxon>
    </lineage>
</organism>